<feature type="transmembrane region" description="Helical" evidence="8">
    <location>
        <begin position="76"/>
        <end position="98"/>
    </location>
</feature>
<feature type="transmembrane region" description="Helical" evidence="8">
    <location>
        <begin position="182"/>
        <end position="200"/>
    </location>
</feature>
<evidence type="ECO:0000256" key="7">
    <source>
        <dbReference type="SAM" id="MobiDB-lite"/>
    </source>
</evidence>
<evidence type="ECO:0000256" key="2">
    <source>
        <dbReference type="ARBA" id="ARBA00008807"/>
    </source>
</evidence>
<evidence type="ECO:0000256" key="8">
    <source>
        <dbReference type="SAM" id="Phobius"/>
    </source>
</evidence>
<dbReference type="Pfam" id="PF03169">
    <property type="entry name" value="OPT"/>
    <property type="match status" value="1"/>
</dbReference>
<dbReference type="EMBL" id="KQ964249">
    <property type="protein sequence ID" value="KXJ92090.1"/>
    <property type="molecule type" value="Genomic_DNA"/>
</dbReference>
<keyword evidence="3" id="KW-0813">Transport</keyword>
<sequence>MAATETIEAHDNTTAPIRVSGQAQRDAKPASVNEKQEPYFIDGDEKPVQNDDEHEFLDNMQPFPPMKGQPEEDRQFTVRAVLVGVLLGAVVSASNIYLGLKTSWTFGASLFGSILGFAILKPISTYGPRYLGGGYFGPKENVTAQTAATAAGGLGILFIGPIPAMYHLGLLSKNPADDIGKLITFGLCTAYYGLFFAIALRKFYILKLKLIFPSPTAVAYTIRALHAVGGQGAADARKKSICLAAAFGGAMALRIVSVYAPGILWDHHVFWWLYTWGWKEIIAAENWGWVFEYTPAFLGAGILSGLNASLSFFGGSVLAWAIIGPITVKTGTTFGIPSKTFPGVVNYGSLAAETALDRPSPRYWNLWVGVMLMLCASFAEVGMNGPILYRGLKRAFFETAEKIPATRTFAEKHLTNGEREIEDPSPKSEQVPTWLWSGGVLLSIAVSMIVLALQYNVSPGLTLLAVILAFIFSFIAAQSSGATDINPVSTCGKSSQLVFGGLTQGQGIYGTQALNINMTGGIVAAGAASTSVDMLGDLRTGYLLSASPYAQFLAQAIGALASVFLCAGLFLLFGKAYPCITDKQLFADGECAFGLPSVAAWTALAEAVTATNFPVPTSAAVTALCFGILSIVIVFAKYKFIPEKYHIYVPNMNAVGLAFTLPQTYYSTAMAVGAIASAIWLKKSPKTWDCYAFSLAAGLSAGEGIGGVFNAILTVAGVGGETYGSAVGCPKFAYCG</sequence>
<comment type="similarity">
    <text evidence="2">Belongs to the oligopeptide OPT transporter family.</text>
</comment>
<evidence type="ECO:0000256" key="4">
    <source>
        <dbReference type="ARBA" id="ARBA00022692"/>
    </source>
</evidence>
<proteinExistence type="inferred from homology"/>
<comment type="subcellular location">
    <subcellularLocation>
        <location evidence="1">Membrane</location>
        <topology evidence="1">Multi-pass membrane protein</topology>
    </subcellularLocation>
</comment>
<feature type="transmembrane region" description="Helical" evidence="8">
    <location>
        <begin position="296"/>
        <end position="323"/>
    </location>
</feature>
<dbReference type="GO" id="GO:0000329">
    <property type="term" value="C:fungal-type vacuole membrane"/>
    <property type="evidence" value="ECO:0007669"/>
    <property type="project" value="TreeGrafter"/>
</dbReference>
<dbReference type="GO" id="GO:0035673">
    <property type="term" value="F:oligopeptide transmembrane transporter activity"/>
    <property type="evidence" value="ECO:0007669"/>
    <property type="project" value="InterPro"/>
</dbReference>
<feature type="transmembrane region" description="Helical" evidence="8">
    <location>
        <begin position="142"/>
        <end position="162"/>
    </location>
</feature>
<gene>
    <name evidence="9" type="ORF">Micbo1qcDRAFT_162201</name>
</gene>
<feature type="transmembrane region" description="Helical" evidence="8">
    <location>
        <begin position="241"/>
        <end position="265"/>
    </location>
</feature>
<dbReference type="PANTHER" id="PTHR31645">
    <property type="entry name" value="OLIGOPEPTIDE TRANSPORTER YGL114W-RELATED"/>
    <property type="match status" value="1"/>
</dbReference>
<dbReference type="NCBIfam" id="TIGR00728">
    <property type="entry name" value="OPT_sfam"/>
    <property type="match status" value="1"/>
</dbReference>
<keyword evidence="6 8" id="KW-0472">Membrane</keyword>
<feature type="transmembrane region" description="Helical" evidence="8">
    <location>
        <begin position="434"/>
        <end position="453"/>
    </location>
</feature>
<evidence type="ECO:0000313" key="9">
    <source>
        <dbReference type="EMBL" id="KXJ92090.1"/>
    </source>
</evidence>
<dbReference type="InterPro" id="IPR045035">
    <property type="entry name" value="YSL-like"/>
</dbReference>
<evidence type="ECO:0000256" key="1">
    <source>
        <dbReference type="ARBA" id="ARBA00004141"/>
    </source>
</evidence>
<dbReference type="InterPro" id="IPR004813">
    <property type="entry name" value="OPT"/>
</dbReference>
<evidence type="ECO:0000256" key="6">
    <source>
        <dbReference type="ARBA" id="ARBA00023136"/>
    </source>
</evidence>
<name>A0A136J4E2_9PEZI</name>
<evidence type="ECO:0000256" key="5">
    <source>
        <dbReference type="ARBA" id="ARBA00022989"/>
    </source>
</evidence>
<evidence type="ECO:0000313" key="10">
    <source>
        <dbReference type="Proteomes" id="UP000070501"/>
    </source>
</evidence>
<keyword evidence="4 8" id="KW-0812">Transmembrane</keyword>
<feature type="transmembrane region" description="Helical" evidence="8">
    <location>
        <begin position="366"/>
        <end position="389"/>
    </location>
</feature>
<evidence type="ECO:0000256" key="3">
    <source>
        <dbReference type="ARBA" id="ARBA00022448"/>
    </source>
</evidence>
<dbReference type="AlphaFoldDB" id="A0A136J4E2"/>
<accession>A0A136J4E2</accession>
<protein>
    <submittedName>
        <fullName evidence="9">OPT oligopeptide transporter</fullName>
    </submittedName>
</protein>
<dbReference type="InParanoid" id="A0A136J4E2"/>
<feature type="transmembrane region" description="Helical" evidence="8">
    <location>
        <begin position="104"/>
        <end position="121"/>
    </location>
</feature>
<organism evidence="9 10">
    <name type="scientific">Microdochium bolleyi</name>
    <dbReference type="NCBI Taxonomy" id="196109"/>
    <lineage>
        <taxon>Eukaryota</taxon>
        <taxon>Fungi</taxon>
        <taxon>Dikarya</taxon>
        <taxon>Ascomycota</taxon>
        <taxon>Pezizomycotina</taxon>
        <taxon>Sordariomycetes</taxon>
        <taxon>Xylariomycetidae</taxon>
        <taxon>Xylariales</taxon>
        <taxon>Microdochiaceae</taxon>
        <taxon>Microdochium</taxon>
    </lineage>
</organism>
<dbReference type="OrthoDB" id="77405at2759"/>
<dbReference type="PANTHER" id="PTHR31645:SF3">
    <property type="entry name" value="OLIGOPEPTIDE TRANSPORTER"/>
    <property type="match status" value="1"/>
</dbReference>
<dbReference type="STRING" id="196109.A0A136J4E2"/>
<keyword evidence="10" id="KW-1185">Reference proteome</keyword>
<feature type="transmembrane region" description="Helical" evidence="8">
    <location>
        <begin position="585"/>
        <end position="604"/>
    </location>
</feature>
<feature type="transmembrane region" description="Helical" evidence="8">
    <location>
        <begin position="460"/>
        <end position="477"/>
    </location>
</feature>
<dbReference type="Proteomes" id="UP000070501">
    <property type="component" value="Unassembled WGS sequence"/>
</dbReference>
<reference evidence="10" key="1">
    <citation type="submission" date="2016-02" db="EMBL/GenBank/DDBJ databases">
        <title>Draft genome sequence of Microdochium bolleyi, a fungal endophyte of beachgrass.</title>
        <authorList>
            <consortium name="DOE Joint Genome Institute"/>
            <person name="David A.S."/>
            <person name="May G."/>
            <person name="Haridas S."/>
            <person name="Lim J."/>
            <person name="Wang M."/>
            <person name="Labutti K."/>
            <person name="Lipzen A."/>
            <person name="Barry K."/>
            <person name="Grigoriev I.V."/>
        </authorList>
    </citation>
    <scope>NUCLEOTIDE SEQUENCE [LARGE SCALE GENOMIC DNA]</scope>
    <source>
        <strain evidence="10">J235TASD1</strain>
    </source>
</reference>
<feature type="region of interest" description="Disordered" evidence="7">
    <location>
        <begin position="1"/>
        <end position="48"/>
    </location>
</feature>
<feature type="transmembrane region" description="Helical" evidence="8">
    <location>
        <begin position="616"/>
        <end position="636"/>
    </location>
</feature>
<keyword evidence="5 8" id="KW-1133">Transmembrane helix</keyword>
<feature type="transmembrane region" description="Helical" evidence="8">
    <location>
        <begin position="552"/>
        <end position="573"/>
    </location>
</feature>